<gene>
    <name evidence="3" type="ORF">KFK09_005553</name>
</gene>
<evidence type="ECO:0000313" key="4">
    <source>
        <dbReference type="Proteomes" id="UP000829196"/>
    </source>
</evidence>
<dbReference type="EMBL" id="JAGYWB010000005">
    <property type="protein sequence ID" value="KAI0523161.1"/>
    <property type="molecule type" value="Genomic_DNA"/>
</dbReference>
<dbReference type="AlphaFoldDB" id="A0A8T3BYQ3"/>
<evidence type="ECO:0000259" key="2">
    <source>
        <dbReference type="Pfam" id="PF07727"/>
    </source>
</evidence>
<proteinExistence type="predicted"/>
<feature type="compositionally biased region" description="Polar residues" evidence="1">
    <location>
        <begin position="1"/>
        <end position="19"/>
    </location>
</feature>
<organism evidence="3 4">
    <name type="scientific">Dendrobium nobile</name>
    <name type="common">Orchid</name>
    <dbReference type="NCBI Taxonomy" id="94219"/>
    <lineage>
        <taxon>Eukaryota</taxon>
        <taxon>Viridiplantae</taxon>
        <taxon>Streptophyta</taxon>
        <taxon>Embryophyta</taxon>
        <taxon>Tracheophyta</taxon>
        <taxon>Spermatophyta</taxon>
        <taxon>Magnoliopsida</taxon>
        <taxon>Liliopsida</taxon>
        <taxon>Asparagales</taxon>
        <taxon>Orchidaceae</taxon>
        <taxon>Epidendroideae</taxon>
        <taxon>Malaxideae</taxon>
        <taxon>Dendrobiinae</taxon>
        <taxon>Dendrobium</taxon>
    </lineage>
</organism>
<protein>
    <recommendedName>
        <fullName evidence="2">Reverse transcriptase Ty1/copia-type domain-containing protein</fullName>
    </recommendedName>
</protein>
<keyword evidence="4" id="KW-1185">Reference proteome</keyword>
<dbReference type="Pfam" id="PF07727">
    <property type="entry name" value="RVT_2"/>
    <property type="match status" value="1"/>
</dbReference>
<dbReference type="OrthoDB" id="414945at2759"/>
<dbReference type="InterPro" id="IPR043502">
    <property type="entry name" value="DNA/RNA_pol_sf"/>
</dbReference>
<dbReference type="InterPro" id="IPR013103">
    <property type="entry name" value="RVT_2"/>
</dbReference>
<sequence length="348" mass="39629">MGTYPKTSICSNHQDSPIQTHLPRYANSRNHSMGSNKLRANGNDYHTIQTLLKELRTNFALKQLGDIALFLGIQTIRTPEGLFFTQKHYAEKILTEFNFTESKSVPTPSTLKCKQHPPDLQLIPDPTVYRRIAGSLQYLSITRPDIKFATNQICQHMHQPTNFDLQALKRLLQYIKGTLTYGLPIQIGDLSLRTYTDADWASDTSDRKFISGYCTFLGSTPISWTVKKQVTVAKSSTEAEYRALSVATSDVIWIRRLLDEVGIPQHNPTTIHCDNISAMALAKNPVFHARTKHIEIDYHFIRQHLNSGEIQLSYIASTDNISDIFTKSFSPARFQELRRKLTIQDQND</sequence>
<dbReference type="PANTHER" id="PTHR11439">
    <property type="entry name" value="GAG-POL-RELATED RETROTRANSPOSON"/>
    <property type="match status" value="1"/>
</dbReference>
<evidence type="ECO:0000313" key="3">
    <source>
        <dbReference type="EMBL" id="KAI0523161.1"/>
    </source>
</evidence>
<dbReference type="PANTHER" id="PTHR11439:SF463">
    <property type="entry name" value="REVERSE TRANSCRIPTASE TY1_COPIA-TYPE DOMAIN-CONTAINING PROTEIN"/>
    <property type="match status" value="1"/>
</dbReference>
<comment type="caution">
    <text evidence="3">The sequence shown here is derived from an EMBL/GenBank/DDBJ whole genome shotgun (WGS) entry which is preliminary data.</text>
</comment>
<dbReference type="CDD" id="cd09272">
    <property type="entry name" value="RNase_HI_RT_Ty1"/>
    <property type="match status" value="1"/>
</dbReference>
<feature type="region of interest" description="Disordered" evidence="1">
    <location>
        <begin position="1"/>
        <end position="20"/>
    </location>
</feature>
<feature type="domain" description="Reverse transcriptase Ty1/copia-type" evidence="2">
    <location>
        <begin position="41"/>
        <end position="108"/>
    </location>
</feature>
<reference evidence="3" key="1">
    <citation type="journal article" date="2022" name="Front. Genet.">
        <title>Chromosome-Scale Assembly of the Dendrobium nobile Genome Provides Insights Into the Molecular Mechanism of the Biosynthesis of the Medicinal Active Ingredient of Dendrobium.</title>
        <authorList>
            <person name="Xu Q."/>
            <person name="Niu S.-C."/>
            <person name="Li K.-L."/>
            <person name="Zheng P.-J."/>
            <person name="Zhang X.-J."/>
            <person name="Jia Y."/>
            <person name="Liu Y."/>
            <person name="Niu Y.-X."/>
            <person name="Yu L.-H."/>
            <person name="Chen D.-F."/>
            <person name="Zhang G.-Q."/>
        </authorList>
    </citation>
    <scope>NUCLEOTIDE SEQUENCE</scope>
    <source>
        <tissue evidence="3">Leaf</tissue>
    </source>
</reference>
<evidence type="ECO:0000256" key="1">
    <source>
        <dbReference type="SAM" id="MobiDB-lite"/>
    </source>
</evidence>
<dbReference type="SUPFAM" id="SSF56672">
    <property type="entry name" value="DNA/RNA polymerases"/>
    <property type="match status" value="1"/>
</dbReference>
<name>A0A8T3BYQ3_DENNO</name>
<accession>A0A8T3BYQ3</accession>
<dbReference type="Proteomes" id="UP000829196">
    <property type="component" value="Unassembled WGS sequence"/>
</dbReference>